<dbReference type="Pfam" id="PF00583">
    <property type="entry name" value="Acetyltransf_1"/>
    <property type="match status" value="1"/>
</dbReference>
<sequence length="151" mass="17613">MEWRFAVPDDSSVLAELNHQLIQDEGHRNPMTVEELGDRMRGWLASGEYSAVLFFWESKVVAYALYRETKDEIYLRQFFVVRNRRREGIGRGALMDLFTDIWSLDKRRTVSVLANNAVAISFWKAMGYTDYSLTLEMMPGETPNKRIHRTG</sequence>
<protein>
    <submittedName>
        <fullName evidence="2">GCN5 family acetyltransferase</fullName>
    </submittedName>
</protein>
<reference evidence="3" key="1">
    <citation type="submission" date="2015-07" db="EMBL/GenBank/DDBJ databases">
        <title>Complete genome sequence and phylogenetic analysis of Limnochorda pilosa.</title>
        <authorList>
            <person name="Watanabe M."/>
            <person name="Kojima H."/>
            <person name="Fukui M."/>
        </authorList>
    </citation>
    <scope>NUCLEOTIDE SEQUENCE [LARGE SCALE GENOMIC DNA]</scope>
    <source>
        <strain evidence="3">HC45</strain>
    </source>
</reference>
<accession>A0A0K2SI18</accession>
<name>A0A0K2SI18_LIMPI</name>
<dbReference type="Gene3D" id="3.40.630.30">
    <property type="match status" value="1"/>
</dbReference>
<dbReference type="KEGG" id="lpil:LIP_0891"/>
<dbReference type="InterPro" id="IPR016181">
    <property type="entry name" value="Acyl_CoA_acyltransferase"/>
</dbReference>
<dbReference type="Proteomes" id="UP000065807">
    <property type="component" value="Chromosome"/>
</dbReference>
<evidence type="ECO:0000313" key="3">
    <source>
        <dbReference type="Proteomes" id="UP000065807"/>
    </source>
</evidence>
<keyword evidence="3" id="KW-1185">Reference proteome</keyword>
<gene>
    <name evidence="2" type="ORF">LIP_0891</name>
</gene>
<dbReference type="EMBL" id="AP014924">
    <property type="protein sequence ID" value="BAS26748.1"/>
    <property type="molecule type" value="Genomic_DNA"/>
</dbReference>
<dbReference type="GO" id="GO:0016747">
    <property type="term" value="F:acyltransferase activity, transferring groups other than amino-acyl groups"/>
    <property type="evidence" value="ECO:0007669"/>
    <property type="project" value="InterPro"/>
</dbReference>
<feature type="domain" description="N-acetyltransferase" evidence="1">
    <location>
        <begin position="1"/>
        <end position="149"/>
    </location>
</feature>
<dbReference type="InterPro" id="IPR000182">
    <property type="entry name" value="GNAT_dom"/>
</dbReference>
<dbReference type="RefSeq" id="WP_082725842.1">
    <property type="nucleotide sequence ID" value="NZ_AP014924.1"/>
</dbReference>
<dbReference type="SUPFAM" id="SSF55729">
    <property type="entry name" value="Acyl-CoA N-acyltransferases (Nat)"/>
    <property type="match status" value="1"/>
</dbReference>
<reference evidence="3" key="2">
    <citation type="journal article" date="2016" name="Int. J. Syst. Evol. Microbiol.">
        <title>Complete genome sequence and cell structure of Limnochorda pilosa, a Gram-negative spore-former within the phylum Firmicutes.</title>
        <authorList>
            <person name="Watanabe M."/>
            <person name="Kojima H."/>
            <person name="Fukui M."/>
        </authorList>
    </citation>
    <scope>NUCLEOTIDE SEQUENCE [LARGE SCALE GENOMIC DNA]</scope>
    <source>
        <strain evidence="3">HC45</strain>
    </source>
</reference>
<evidence type="ECO:0000259" key="1">
    <source>
        <dbReference type="PROSITE" id="PS51186"/>
    </source>
</evidence>
<keyword evidence="2" id="KW-0808">Transferase</keyword>
<organism evidence="2 3">
    <name type="scientific">Limnochorda pilosa</name>
    <dbReference type="NCBI Taxonomy" id="1555112"/>
    <lineage>
        <taxon>Bacteria</taxon>
        <taxon>Bacillati</taxon>
        <taxon>Bacillota</taxon>
        <taxon>Limnochordia</taxon>
        <taxon>Limnochordales</taxon>
        <taxon>Limnochordaceae</taxon>
        <taxon>Limnochorda</taxon>
    </lineage>
</organism>
<proteinExistence type="predicted"/>
<evidence type="ECO:0000313" key="2">
    <source>
        <dbReference type="EMBL" id="BAS26748.1"/>
    </source>
</evidence>
<dbReference type="PROSITE" id="PS51186">
    <property type="entry name" value="GNAT"/>
    <property type="match status" value="1"/>
</dbReference>
<dbReference type="AlphaFoldDB" id="A0A0K2SI18"/>
<dbReference type="CDD" id="cd04301">
    <property type="entry name" value="NAT_SF"/>
    <property type="match status" value="1"/>
</dbReference>